<protein>
    <submittedName>
        <fullName evidence="1">Uncharacterized protein</fullName>
    </submittedName>
</protein>
<organism evidence="1 2">
    <name type="scientific">Apiospora marii</name>
    <dbReference type="NCBI Taxonomy" id="335849"/>
    <lineage>
        <taxon>Eukaryota</taxon>
        <taxon>Fungi</taxon>
        <taxon>Dikarya</taxon>
        <taxon>Ascomycota</taxon>
        <taxon>Pezizomycotina</taxon>
        <taxon>Sordariomycetes</taxon>
        <taxon>Xylariomycetidae</taxon>
        <taxon>Amphisphaeriales</taxon>
        <taxon>Apiosporaceae</taxon>
        <taxon>Apiospora</taxon>
    </lineage>
</organism>
<comment type="caution">
    <text evidence="1">The sequence shown here is derived from an EMBL/GenBank/DDBJ whole genome shotgun (WGS) entry which is preliminary data.</text>
</comment>
<name>A0ABR1S5M4_9PEZI</name>
<proteinExistence type="predicted"/>
<keyword evidence="2" id="KW-1185">Reference proteome</keyword>
<dbReference type="EMBL" id="JAQQWI010000007">
    <property type="protein sequence ID" value="KAK8026668.1"/>
    <property type="molecule type" value="Genomic_DNA"/>
</dbReference>
<evidence type="ECO:0000313" key="2">
    <source>
        <dbReference type="Proteomes" id="UP001396898"/>
    </source>
</evidence>
<evidence type="ECO:0000313" key="1">
    <source>
        <dbReference type="EMBL" id="KAK8026668.1"/>
    </source>
</evidence>
<accession>A0ABR1S5M4</accession>
<gene>
    <name evidence="1" type="ORF">PG991_003724</name>
</gene>
<reference evidence="1 2" key="1">
    <citation type="submission" date="2023-01" db="EMBL/GenBank/DDBJ databases">
        <title>Analysis of 21 Apiospora genomes using comparative genomics revels a genus with tremendous synthesis potential of carbohydrate active enzymes and secondary metabolites.</title>
        <authorList>
            <person name="Sorensen T."/>
        </authorList>
    </citation>
    <scope>NUCLEOTIDE SEQUENCE [LARGE SCALE GENOMIC DNA]</scope>
    <source>
        <strain evidence="1 2">CBS 20057</strain>
    </source>
</reference>
<sequence>MIEDLQLRKQANIQHVIVSGGLGGSPYIQETLRSQYGKDTALEKAEFHSLDLPQLCVCKGLVIDRIEKMKLGKSSFSKLCARVSLGVLKREKYNSMKASHRRAKKEERTEIKNKQEVVPFVEWCINRTHIQGVAYVLRSNRRRLHGQMTIVES</sequence>
<dbReference type="Proteomes" id="UP001396898">
    <property type="component" value="Unassembled WGS sequence"/>
</dbReference>